<dbReference type="AlphaFoldDB" id="A0A5R9GHM3"/>
<dbReference type="Proteomes" id="UP000309676">
    <property type="component" value="Unassembled WGS sequence"/>
</dbReference>
<feature type="chain" id="PRO_5038494993" evidence="2">
    <location>
        <begin position="25"/>
        <end position="584"/>
    </location>
</feature>
<comment type="caution">
    <text evidence="3">The sequence shown here is derived from an EMBL/GenBank/DDBJ whole genome shotgun (WGS) entry which is preliminary data.</text>
</comment>
<evidence type="ECO:0000256" key="2">
    <source>
        <dbReference type="SAM" id="SignalP"/>
    </source>
</evidence>
<dbReference type="InterPro" id="IPR050490">
    <property type="entry name" value="Bact_solute-bd_prot1"/>
</dbReference>
<dbReference type="Pfam" id="PF01547">
    <property type="entry name" value="SBP_bac_1"/>
    <property type="match status" value="1"/>
</dbReference>
<sequence length="584" mass="64754">MFQGKKSKAAALLTASALGIGLLAGCGGAQDSGNETTPPDNAAGSDATADTGTNAAPETLEPVTFTAFFSDPNPNWSNMQDDVSKILKEKTGVTLEAEFGISDPAQKISLMAASGQYPDIISAKGDIGKLVDAGGVIDLTDLINEHAPNIKRVLGPYLNRAKYTTEDQSIYSIPTWAAVNETKFVAGGGFQLQHRVVKEAGFPEIRTVEDFEKAIKDYLAKYPTDENGNKNIGLSLNSDDWRMYISVTDPAAAATGGTYDGEYYVDQETYEAIYHFRRPVEKEYFRWLNGMNAQGLLDPDSFVHKYDQYLAKIASGRVLGLIDQDWDYGDGEKALASAGKFEQTYGNYPVTLNKDFKQGDFWPTGFMGGYGISISSTAKDPVRIIKFLDYMASDEFQILNNWGVEGKHYVMENGKRVVPAEVQERINKDNTAFTKESGIGFYWNMMVHYGDGAKDPTGNYYTKNNPDQIPLGYSDVEKEVLAAYGATTWKDLFPKEDEFKEKTYGAGWNIQIPGSDEVSILAERMKDITWKRIPQAVMAKPEEFDKIWDEYQQELLNAGVEKMEKGFTKYVKDRVALWSADSAK</sequence>
<dbReference type="Gene3D" id="3.40.190.10">
    <property type="entry name" value="Periplasmic binding protein-like II"/>
    <property type="match status" value="2"/>
</dbReference>
<evidence type="ECO:0000313" key="3">
    <source>
        <dbReference type="EMBL" id="TLS53720.1"/>
    </source>
</evidence>
<proteinExistence type="predicted"/>
<dbReference type="InterPro" id="IPR006059">
    <property type="entry name" value="SBP"/>
</dbReference>
<keyword evidence="2" id="KW-0732">Signal</keyword>
<keyword evidence="4" id="KW-1185">Reference proteome</keyword>
<organism evidence="3 4">
    <name type="scientific">Paenibacillus antri</name>
    <dbReference type="NCBI Taxonomy" id="2582848"/>
    <lineage>
        <taxon>Bacteria</taxon>
        <taxon>Bacillati</taxon>
        <taxon>Bacillota</taxon>
        <taxon>Bacilli</taxon>
        <taxon>Bacillales</taxon>
        <taxon>Paenibacillaceae</taxon>
        <taxon>Paenibacillus</taxon>
    </lineage>
</organism>
<evidence type="ECO:0000256" key="1">
    <source>
        <dbReference type="SAM" id="MobiDB-lite"/>
    </source>
</evidence>
<dbReference type="SUPFAM" id="SSF53850">
    <property type="entry name" value="Periplasmic binding protein-like II"/>
    <property type="match status" value="1"/>
</dbReference>
<reference evidence="3 4" key="1">
    <citation type="submission" date="2019-05" db="EMBL/GenBank/DDBJ databases">
        <authorList>
            <person name="Narsing Rao M.P."/>
            <person name="Li W.J."/>
        </authorList>
    </citation>
    <scope>NUCLEOTIDE SEQUENCE [LARGE SCALE GENOMIC DNA]</scope>
    <source>
        <strain evidence="3 4">SYSU_K30003</strain>
    </source>
</reference>
<feature type="compositionally biased region" description="Low complexity" evidence="1">
    <location>
        <begin position="40"/>
        <end position="56"/>
    </location>
</feature>
<accession>A0A5R9GHM3</accession>
<dbReference type="RefSeq" id="WP_138193037.1">
    <property type="nucleotide sequence ID" value="NZ_VCIW01000002.1"/>
</dbReference>
<protein>
    <submittedName>
        <fullName evidence="3">ABC transporter substrate-binding protein</fullName>
    </submittedName>
</protein>
<dbReference type="CDD" id="cd13582">
    <property type="entry name" value="PBP2_AlgQ_like_3"/>
    <property type="match status" value="1"/>
</dbReference>
<dbReference type="PROSITE" id="PS51257">
    <property type="entry name" value="PROKAR_LIPOPROTEIN"/>
    <property type="match status" value="1"/>
</dbReference>
<gene>
    <name evidence="3" type="ORF">FE782_05490</name>
</gene>
<dbReference type="PANTHER" id="PTHR43649:SF12">
    <property type="entry name" value="DIACETYLCHITOBIOSE BINDING PROTEIN DASA"/>
    <property type="match status" value="1"/>
</dbReference>
<dbReference type="EMBL" id="VCIW01000002">
    <property type="protein sequence ID" value="TLS53720.1"/>
    <property type="molecule type" value="Genomic_DNA"/>
</dbReference>
<feature type="signal peptide" evidence="2">
    <location>
        <begin position="1"/>
        <end position="24"/>
    </location>
</feature>
<dbReference type="OrthoDB" id="54751at2"/>
<name>A0A5R9GHM3_9BACL</name>
<evidence type="ECO:0000313" key="4">
    <source>
        <dbReference type="Proteomes" id="UP000309676"/>
    </source>
</evidence>
<dbReference type="PANTHER" id="PTHR43649">
    <property type="entry name" value="ARABINOSE-BINDING PROTEIN-RELATED"/>
    <property type="match status" value="1"/>
</dbReference>
<feature type="region of interest" description="Disordered" evidence="1">
    <location>
        <begin position="30"/>
        <end position="57"/>
    </location>
</feature>